<accession>A0A6H5I7V4</accession>
<dbReference type="AlphaFoldDB" id="A0A6H5I7V4"/>
<evidence type="ECO:0000256" key="1">
    <source>
        <dbReference type="SAM" id="MobiDB-lite"/>
    </source>
</evidence>
<dbReference type="Proteomes" id="UP000479190">
    <property type="component" value="Unassembled WGS sequence"/>
</dbReference>
<dbReference type="EMBL" id="CADCXV010000613">
    <property type="protein sequence ID" value="CAB0031067.1"/>
    <property type="molecule type" value="Genomic_DNA"/>
</dbReference>
<evidence type="ECO:0000313" key="3">
    <source>
        <dbReference type="Proteomes" id="UP000479190"/>
    </source>
</evidence>
<reference evidence="2 3" key="1">
    <citation type="submission" date="2020-02" db="EMBL/GenBank/DDBJ databases">
        <authorList>
            <person name="Ferguson B K."/>
        </authorList>
    </citation>
    <scope>NUCLEOTIDE SEQUENCE [LARGE SCALE GENOMIC DNA]</scope>
</reference>
<sequence>MCYRGKRIRQSAPKLSRPTRSTRVPRWWLHEIRRDTCAIRVVITLEYAIELGTSSHTSKQ</sequence>
<protein>
    <submittedName>
        <fullName evidence="2">Uncharacterized protein</fullName>
    </submittedName>
</protein>
<evidence type="ECO:0000313" key="2">
    <source>
        <dbReference type="EMBL" id="CAB0031067.1"/>
    </source>
</evidence>
<gene>
    <name evidence="2" type="ORF">TBRA_LOCUS3049</name>
</gene>
<keyword evidence="3" id="KW-1185">Reference proteome</keyword>
<feature type="region of interest" description="Disordered" evidence="1">
    <location>
        <begin position="1"/>
        <end position="22"/>
    </location>
</feature>
<organism evidence="2 3">
    <name type="scientific">Trichogramma brassicae</name>
    <dbReference type="NCBI Taxonomy" id="86971"/>
    <lineage>
        <taxon>Eukaryota</taxon>
        <taxon>Metazoa</taxon>
        <taxon>Ecdysozoa</taxon>
        <taxon>Arthropoda</taxon>
        <taxon>Hexapoda</taxon>
        <taxon>Insecta</taxon>
        <taxon>Pterygota</taxon>
        <taxon>Neoptera</taxon>
        <taxon>Endopterygota</taxon>
        <taxon>Hymenoptera</taxon>
        <taxon>Apocrita</taxon>
        <taxon>Proctotrupomorpha</taxon>
        <taxon>Chalcidoidea</taxon>
        <taxon>Trichogrammatidae</taxon>
        <taxon>Trichogramma</taxon>
    </lineage>
</organism>
<proteinExistence type="predicted"/>
<name>A0A6H5I7V4_9HYME</name>